<dbReference type="Proteomes" id="UP000054843">
    <property type="component" value="Unassembled WGS sequence"/>
</dbReference>
<dbReference type="AlphaFoldDB" id="A0A0V1N4I6"/>
<protein>
    <submittedName>
        <fullName evidence="1">Uncharacterized protein</fullName>
    </submittedName>
</protein>
<name>A0A0V1N4I6_9BILA</name>
<gene>
    <name evidence="1" type="ORF">T10_8559</name>
</gene>
<accession>A0A0V1N4I6</accession>
<sequence length="183" mass="20578">MKERLLPVGQDDAHSPDDRLFVAHLLPNCRRFDADHPVRNDHERDPDAVSLNFRSRINTLHMPVGKRKPQDGLTVSKRGRLVLILNDTVSAVGLLMHSCEILPNLSSNNSSNTIKMKKKQHYTVRVMKISVGTVEELFGLDRVRRSPVQAILRVVWRSVLCRSAVVVGVLQLIPQLHSKSNAA</sequence>
<proteinExistence type="predicted"/>
<organism evidence="1 2">
    <name type="scientific">Trichinella papuae</name>
    <dbReference type="NCBI Taxonomy" id="268474"/>
    <lineage>
        <taxon>Eukaryota</taxon>
        <taxon>Metazoa</taxon>
        <taxon>Ecdysozoa</taxon>
        <taxon>Nematoda</taxon>
        <taxon>Enoplea</taxon>
        <taxon>Dorylaimia</taxon>
        <taxon>Trichinellida</taxon>
        <taxon>Trichinellidae</taxon>
        <taxon>Trichinella</taxon>
    </lineage>
</organism>
<evidence type="ECO:0000313" key="2">
    <source>
        <dbReference type="Proteomes" id="UP000054843"/>
    </source>
</evidence>
<keyword evidence="2" id="KW-1185">Reference proteome</keyword>
<comment type="caution">
    <text evidence="1">The sequence shown here is derived from an EMBL/GenBank/DDBJ whole genome shotgun (WGS) entry which is preliminary data.</text>
</comment>
<reference evidence="1 2" key="1">
    <citation type="submission" date="2015-01" db="EMBL/GenBank/DDBJ databases">
        <title>Evolution of Trichinella species and genotypes.</title>
        <authorList>
            <person name="Korhonen P.K."/>
            <person name="Edoardo P."/>
            <person name="Giuseppe L.R."/>
            <person name="Gasser R.B."/>
        </authorList>
    </citation>
    <scope>NUCLEOTIDE SEQUENCE [LARGE SCALE GENOMIC DNA]</scope>
    <source>
        <strain evidence="1">ISS1980</strain>
    </source>
</reference>
<evidence type="ECO:0000313" key="1">
    <source>
        <dbReference type="EMBL" id="KRZ78874.1"/>
    </source>
</evidence>
<dbReference type="EMBL" id="JYDO01000009">
    <property type="protein sequence ID" value="KRZ78874.1"/>
    <property type="molecule type" value="Genomic_DNA"/>
</dbReference>